<feature type="binding site" evidence="9">
    <location>
        <position position="196"/>
    </location>
    <ligand>
        <name>S-adenosyl-L-methionine</name>
        <dbReference type="ChEBI" id="CHEBI:59789"/>
    </ligand>
</feature>
<dbReference type="SUPFAM" id="SSF53335">
    <property type="entry name" value="S-adenosyl-L-methionine-dependent methyltransferases"/>
    <property type="match status" value="1"/>
</dbReference>
<evidence type="ECO:0000313" key="12">
    <source>
        <dbReference type="Proteomes" id="UP000005267"/>
    </source>
</evidence>
<evidence type="ECO:0000256" key="7">
    <source>
        <dbReference type="ARBA" id="ARBA00060552"/>
    </source>
</evidence>
<protein>
    <recommendedName>
        <fullName evidence="9">tRNA (guanine-N(7)-)-methyltransferase</fullName>
        <ecNumber evidence="9">2.1.1.33</ecNumber>
    </recommendedName>
    <alternativeName>
        <fullName evidence="9">tRNA (guanine(46)-N(7))-methyltransferase</fullName>
    </alternativeName>
    <alternativeName>
        <fullName evidence="9">tRNA(m7G46)-methyltransferase</fullName>
    </alternativeName>
</protein>
<dbReference type="FunFam" id="3.40.50.150:FF:000035">
    <property type="entry name" value="tRNA (guanine-N(7)-)-methyltransferase"/>
    <property type="match status" value="1"/>
</dbReference>
<evidence type="ECO:0000256" key="5">
    <source>
        <dbReference type="ARBA" id="ARBA00022691"/>
    </source>
</evidence>
<feature type="binding site" evidence="9">
    <location>
        <position position="146"/>
    </location>
    <ligand>
        <name>S-adenosyl-L-methionine</name>
        <dbReference type="ChEBI" id="CHEBI:59789"/>
    </ligand>
</feature>
<feature type="binding site" evidence="9">
    <location>
        <position position="121"/>
    </location>
    <ligand>
        <name>S-adenosyl-L-methionine</name>
        <dbReference type="ChEBI" id="CHEBI:59789"/>
    </ligand>
</feature>
<dbReference type="PANTHER" id="PTHR23417">
    <property type="entry name" value="3-DEOXY-D-MANNO-OCTULOSONIC-ACID TRANSFERASE/TRNA GUANINE-N 7 - -METHYLTRANSFERASE"/>
    <property type="match status" value="1"/>
</dbReference>
<dbReference type="InterPro" id="IPR003358">
    <property type="entry name" value="tRNA_(Gua-N-7)_MeTrfase_Trmb"/>
</dbReference>
<dbReference type="RefSeq" id="WP_014751964.1">
    <property type="nucleotide sequence ID" value="NC_017964.1"/>
</dbReference>
<evidence type="ECO:0000256" key="9">
    <source>
        <dbReference type="HAMAP-Rule" id="MF_01057"/>
    </source>
</evidence>
<keyword evidence="5 9" id="KW-0949">S-adenosyl-L-methionine</keyword>
<comment type="pathway">
    <text evidence="7 9">tRNA modification; N(7)-methylguanine-tRNA biosynthesis.</text>
</comment>
<dbReference type="PANTHER" id="PTHR23417:SF14">
    <property type="entry name" value="PENTACOTRIPEPTIDE-REPEAT REGION OF PRORP DOMAIN-CONTAINING PROTEIN"/>
    <property type="match status" value="1"/>
</dbReference>
<dbReference type="NCBIfam" id="TIGR00091">
    <property type="entry name" value="tRNA (guanosine(46)-N7)-methyltransferase TrmB"/>
    <property type="match status" value="1"/>
</dbReference>
<dbReference type="GO" id="GO:0008176">
    <property type="term" value="F:tRNA (guanine(46)-N7)-methyltransferase activity"/>
    <property type="evidence" value="ECO:0007669"/>
    <property type="project" value="UniProtKB-UniRule"/>
</dbReference>
<dbReference type="InterPro" id="IPR055361">
    <property type="entry name" value="tRNA_methyltr_TrmB_bact"/>
</dbReference>
<keyword evidence="4 9" id="KW-0808">Transferase</keyword>
<feature type="compositionally biased region" description="Polar residues" evidence="10">
    <location>
        <begin position="26"/>
        <end position="48"/>
    </location>
</feature>
<gene>
    <name evidence="9 11" type="primary">trmB</name>
    <name evidence="11" type="ordered locus">TKWG_20715</name>
</gene>
<evidence type="ECO:0000256" key="2">
    <source>
        <dbReference type="ARBA" id="ARBA00003015"/>
    </source>
</evidence>
<comment type="catalytic activity">
    <reaction evidence="1 9">
        <text>guanosine(46) in tRNA + S-adenosyl-L-methionine = N(7)-methylguanosine(46) in tRNA + S-adenosyl-L-homocysteine</text>
        <dbReference type="Rhea" id="RHEA:42708"/>
        <dbReference type="Rhea" id="RHEA-COMP:10188"/>
        <dbReference type="Rhea" id="RHEA-COMP:10189"/>
        <dbReference type="ChEBI" id="CHEBI:57856"/>
        <dbReference type="ChEBI" id="CHEBI:59789"/>
        <dbReference type="ChEBI" id="CHEBI:74269"/>
        <dbReference type="ChEBI" id="CHEBI:74480"/>
        <dbReference type="EC" id="2.1.1.33"/>
    </reaction>
</comment>
<dbReference type="EMBL" id="CP003555">
    <property type="protein sequence ID" value="AFK63873.1"/>
    <property type="molecule type" value="Genomic_DNA"/>
</dbReference>
<dbReference type="KEGG" id="aka:TKWG_20715"/>
<feature type="binding site" evidence="9">
    <location>
        <begin position="267"/>
        <end position="270"/>
    </location>
    <ligand>
        <name>substrate</name>
    </ligand>
</feature>
<feature type="binding site" evidence="9">
    <location>
        <position position="173"/>
    </location>
    <ligand>
        <name>S-adenosyl-L-methionine</name>
        <dbReference type="ChEBI" id="CHEBI:59789"/>
    </ligand>
</feature>
<dbReference type="STRING" id="1036672.TKWG_20715"/>
<dbReference type="EC" id="2.1.1.33" evidence="9"/>
<sequence length="288" mass="32140">MHARTKSQTLYALALLTMTIADPNKNADNSADNSTNHQADNSADNSADNHADSPAGNSPGNETPDELKARHIRSFVHRRSHMTPGQKQAVELHMDKWALPYQASLLDYDQAFGRAAPTILEIGFGMGETTQKIAQLRADENFLGVEVFNAGVGALLKRIEESGITNIRIIQHDAVEVVQNMIAPDSLAGVHIYFPDPWPKKRHHKRRLVRPEFIALLASRIKPGGYIHCATDWEDYAGQMLEVLSGEALLRNTCTDYAPKPDYRPQTKFETRGLRLGHGIRDLVFKRI</sequence>
<dbReference type="GO" id="GO:0043527">
    <property type="term" value="C:tRNA methyltransferase complex"/>
    <property type="evidence" value="ECO:0007669"/>
    <property type="project" value="TreeGrafter"/>
</dbReference>
<feature type="binding site" evidence="9">
    <location>
        <position position="200"/>
    </location>
    <ligand>
        <name>substrate</name>
    </ligand>
</feature>
<name>I3UFT5_ADVKW</name>
<dbReference type="HAMAP" id="MF_01057">
    <property type="entry name" value="tRNA_methyltr_TrmB"/>
    <property type="match status" value="1"/>
</dbReference>
<dbReference type="PROSITE" id="PS51625">
    <property type="entry name" value="SAM_MT_TRMB"/>
    <property type="match status" value="1"/>
</dbReference>
<dbReference type="AlphaFoldDB" id="I3UFT5"/>
<evidence type="ECO:0000256" key="6">
    <source>
        <dbReference type="ARBA" id="ARBA00022694"/>
    </source>
</evidence>
<organism evidence="11 12">
    <name type="scientific">Advenella kashmirensis (strain DSM 17095 / LMG 22695 / WT001)</name>
    <name type="common">Tetrathiobacter kashmirensis</name>
    <dbReference type="NCBI Taxonomy" id="1036672"/>
    <lineage>
        <taxon>Bacteria</taxon>
        <taxon>Pseudomonadati</taxon>
        <taxon>Pseudomonadota</taxon>
        <taxon>Betaproteobacteria</taxon>
        <taxon>Burkholderiales</taxon>
        <taxon>Alcaligenaceae</taxon>
    </lineage>
</organism>
<evidence type="ECO:0000256" key="8">
    <source>
        <dbReference type="ARBA" id="ARBA00060767"/>
    </source>
</evidence>
<comment type="similarity">
    <text evidence="8 9">Belongs to the class I-like SAM-binding methyltransferase superfamily. TrmB family.</text>
</comment>
<dbReference type="Pfam" id="PF02390">
    <property type="entry name" value="Methyltransf_4"/>
    <property type="match status" value="1"/>
</dbReference>
<keyword evidence="3 9" id="KW-0489">Methyltransferase</keyword>
<reference evidence="11 12" key="1">
    <citation type="journal article" date="2011" name="J. Bacteriol.">
        <title>Whole-genome shotgun sequencing of the sulfur-oxidizing chemoautotroph Tetrathiobacter kashmirensis.</title>
        <authorList>
            <person name="Ghosh W."/>
            <person name="George A."/>
            <person name="Agarwal A."/>
            <person name="Raj P."/>
            <person name="Alam M."/>
            <person name="Pyne P."/>
            <person name="Das Gupta S.K."/>
        </authorList>
    </citation>
    <scope>NUCLEOTIDE SEQUENCE [LARGE SCALE GENOMIC DNA]</scope>
    <source>
        <strain evidence="11 12">WT001</strain>
    </source>
</reference>
<comment type="caution">
    <text evidence="9">Lacks conserved residue(s) required for the propagation of feature annotation.</text>
</comment>
<keyword evidence="6 9" id="KW-0819">tRNA processing</keyword>
<comment type="function">
    <text evidence="2 9">Catalyzes the formation of N(7)-methylguanine at position 46 (m7G46) in tRNA.</text>
</comment>
<evidence type="ECO:0000256" key="4">
    <source>
        <dbReference type="ARBA" id="ARBA00022679"/>
    </source>
</evidence>
<evidence type="ECO:0000256" key="1">
    <source>
        <dbReference type="ARBA" id="ARBA00000142"/>
    </source>
</evidence>
<accession>I3UFT5</accession>
<evidence type="ECO:0000256" key="3">
    <source>
        <dbReference type="ARBA" id="ARBA00022603"/>
    </source>
</evidence>
<keyword evidence="12" id="KW-1185">Reference proteome</keyword>
<dbReference type="CDD" id="cd02440">
    <property type="entry name" value="AdoMet_MTases"/>
    <property type="match status" value="1"/>
</dbReference>
<reference evidence="12" key="2">
    <citation type="journal article" date="2013" name="PLoS ONE">
        <title>Genome implosion elicits host-confinement in Alcaligenaceae: evidence from the comparative genomics of Tetrathiobacter kashmirensis, a pathogen in the making.</title>
        <authorList>
            <person name="Ghosh W."/>
            <person name="Alam M."/>
            <person name="Roy C."/>
            <person name="Pyne P."/>
            <person name="George A."/>
            <person name="Chakraborty R."/>
            <person name="Majumder S."/>
            <person name="Agarwal A."/>
            <person name="Chakraborty S."/>
            <person name="Majumdar S."/>
            <person name="Gupta S.K."/>
        </authorList>
    </citation>
    <scope>NUCLEOTIDE SEQUENCE [LARGE SCALE GENOMIC DNA]</scope>
    <source>
        <strain evidence="12">WT001</strain>
    </source>
</reference>
<evidence type="ECO:0000313" key="11">
    <source>
        <dbReference type="EMBL" id="AFK63873.1"/>
    </source>
</evidence>
<dbReference type="InterPro" id="IPR029063">
    <property type="entry name" value="SAM-dependent_MTases_sf"/>
</dbReference>
<dbReference type="UniPathway" id="UPA00989"/>
<feature type="binding site" evidence="9">
    <location>
        <position position="232"/>
    </location>
    <ligand>
        <name>substrate</name>
    </ligand>
</feature>
<dbReference type="HOGENOM" id="CLU_050910_0_2_4"/>
<dbReference type="Gene3D" id="3.40.50.150">
    <property type="entry name" value="Vaccinia Virus protein VP39"/>
    <property type="match status" value="1"/>
</dbReference>
<feature type="region of interest" description="Disordered" evidence="10">
    <location>
        <begin position="25"/>
        <end position="65"/>
    </location>
</feature>
<dbReference type="Proteomes" id="UP000005267">
    <property type="component" value="Chromosome"/>
</dbReference>
<proteinExistence type="inferred from homology"/>
<evidence type="ECO:0000256" key="10">
    <source>
        <dbReference type="SAM" id="MobiDB-lite"/>
    </source>
</evidence>